<dbReference type="InterPro" id="IPR051405">
    <property type="entry name" value="phD/YefM_antitoxin"/>
</dbReference>
<comment type="caution">
    <text evidence="3">The sequence shown here is derived from an EMBL/GenBank/DDBJ whole genome shotgun (WGS) entry which is preliminary data.</text>
</comment>
<gene>
    <name evidence="3" type="ORF">BCL74_0306</name>
</gene>
<organism evidence="3 4">
    <name type="scientific">Oceanibaculum indicum</name>
    <dbReference type="NCBI Taxonomy" id="526216"/>
    <lineage>
        <taxon>Bacteria</taxon>
        <taxon>Pseudomonadati</taxon>
        <taxon>Pseudomonadota</taxon>
        <taxon>Alphaproteobacteria</taxon>
        <taxon>Rhodospirillales</taxon>
        <taxon>Oceanibaculaceae</taxon>
        <taxon>Oceanibaculum</taxon>
    </lineage>
</organism>
<protein>
    <recommendedName>
        <fullName evidence="2">Antitoxin</fullName>
    </recommendedName>
</protein>
<sequence length="94" mass="10170">MSENTPLDVITYSTLRENLASVMDSVSASGAHVIVTRQKAKPVVLVDFAEFQSMQETLHLLSTPRNAERLQEALEDAAAGRLVEFDPLAGDNAA</sequence>
<name>A0A420WNC8_9PROT</name>
<dbReference type="PANTHER" id="PTHR33713:SF6">
    <property type="entry name" value="ANTITOXIN YEFM"/>
    <property type="match status" value="1"/>
</dbReference>
<evidence type="ECO:0000313" key="4">
    <source>
        <dbReference type="Proteomes" id="UP000277424"/>
    </source>
</evidence>
<dbReference type="Proteomes" id="UP000277424">
    <property type="component" value="Unassembled WGS sequence"/>
</dbReference>
<evidence type="ECO:0000256" key="1">
    <source>
        <dbReference type="ARBA" id="ARBA00009981"/>
    </source>
</evidence>
<proteinExistence type="inferred from homology"/>
<dbReference type="PANTHER" id="PTHR33713">
    <property type="entry name" value="ANTITOXIN YAFN-RELATED"/>
    <property type="match status" value="1"/>
</dbReference>
<dbReference type="OrthoDB" id="9802003at2"/>
<dbReference type="RefSeq" id="WP_121217009.1">
    <property type="nucleotide sequence ID" value="NZ_RBIG01000001.1"/>
</dbReference>
<dbReference type="AlphaFoldDB" id="A0A420WNC8"/>
<comment type="similarity">
    <text evidence="1 2">Belongs to the phD/YefM antitoxin family.</text>
</comment>
<dbReference type="InterPro" id="IPR006442">
    <property type="entry name" value="Antitoxin_Phd/YefM"/>
</dbReference>
<evidence type="ECO:0000313" key="3">
    <source>
        <dbReference type="EMBL" id="RKQ72538.1"/>
    </source>
</evidence>
<dbReference type="EMBL" id="RBIG01000001">
    <property type="protein sequence ID" value="RKQ72538.1"/>
    <property type="molecule type" value="Genomic_DNA"/>
</dbReference>
<dbReference type="InterPro" id="IPR036165">
    <property type="entry name" value="YefM-like_sf"/>
</dbReference>
<dbReference type="Pfam" id="PF02604">
    <property type="entry name" value="PhdYeFM_antitox"/>
    <property type="match status" value="1"/>
</dbReference>
<dbReference type="Gene3D" id="3.40.1620.10">
    <property type="entry name" value="YefM-like domain"/>
    <property type="match status" value="1"/>
</dbReference>
<accession>A0A420WNC8</accession>
<comment type="function">
    <text evidence="2">Antitoxin component of a type II toxin-antitoxin (TA) system.</text>
</comment>
<evidence type="ECO:0000256" key="2">
    <source>
        <dbReference type="RuleBase" id="RU362080"/>
    </source>
</evidence>
<dbReference type="Gene3D" id="6.10.250.330">
    <property type="match status" value="1"/>
</dbReference>
<reference evidence="3 4" key="1">
    <citation type="submission" date="2018-10" db="EMBL/GenBank/DDBJ databases">
        <title>Comparative analysis of microorganisms from saline springs in Andes Mountain Range, Colombia.</title>
        <authorList>
            <person name="Rubin E."/>
        </authorList>
    </citation>
    <scope>NUCLEOTIDE SEQUENCE [LARGE SCALE GENOMIC DNA]</scope>
    <source>
        <strain evidence="3 4">USBA 36</strain>
    </source>
</reference>
<dbReference type="SUPFAM" id="SSF143120">
    <property type="entry name" value="YefM-like"/>
    <property type="match status" value="1"/>
</dbReference>
<dbReference type="NCBIfam" id="TIGR01552">
    <property type="entry name" value="phd_fam"/>
    <property type="match status" value="1"/>
</dbReference>